<dbReference type="STRING" id="408657.SAMN04487995_0755"/>
<proteinExistence type="predicted"/>
<dbReference type="PANTHER" id="PTHR43792:SF1">
    <property type="entry name" value="N-ACETYLTRANSFERASE DOMAIN-CONTAINING PROTEIN"/>
    <property type="match status" value="1"/>
</dbReference>
<dbReference type="RefSeq" id="WP_090332037.1">
    <property type="nucleotide sequence ID" value="NZ_FNXY01000001.1"/>
</dbReference>
<dbReference type="InterPro" id="IPR000182">
    <property type="entry name" value="GNAT_dom"/>
</dbReference>
<reference evidence="2 3" key="1">
    <citation type="submission" date="2016-10" db="EMBL/GenBank/DDBJ databases">
        <authorList>
            <person name="de Groot N.N."/>
        </authorList>
    </citation>
    <scope>NUCLEOTIDE SEQUENCE [LARGE SCALE GENOMIC DNA]</scope>
    <source>
        <strain evidence="2 3">DSM 19938</strain>
    </source>
</reference>
<dbReference type="PANTHER" id="PTHR43792">
    <property type="entry name" value="GNAT FAMILY, PUTATIVE (AFU_ORTHOLOGUE AFUA_3G00765)-RELATED-RELATED"/>
    <property type="match status" value="1"/>
</dbReference>
<dbReference type="AlphaFoldDB" id="A0A1H6QK20"/>
<dbReference type="Pfam" id="PF13302">
    <property type="entry name" value="Acetyltransf_3"/>
    <property type="match status" value="1"/>
</dbReference>
<dbReference type="PROSITE" id="PS51186">
    <property type="entry name" value="GNAT"/>
    <property type="match status" value="1"/>
</dbReference>
<organism evidence="2 3">
    <name type="scientific">Dyadobacter koreensis</name>
    <dbReference type="NCBI Taxonomy" id="408657"/>
    <lineage>
        <taxon>Bacteria</taxon>
        <taxon>Pseudomonadati</taxon>
        <taxon>Bacteroidota</taxon>
        <taxon>Cytophagia</taxon>
        <taxon>Cytophagales</taxon>
        <taxon>Spirosomataceae</taxon>
        <taxon>Dyadobacter</taxon>
    </lineage>
</organism>
<protein>
    <submittedName>
        <fullName evidence="2">Protein N-acetyltransferase, RimJ/RimL family</fullName>
    </submittedName>
</protein>
<accession>A0A1H6QK20</accession>
<dbReference type="InterPro" id="IPR016181">
    <property type="entry name" value="Acyl_CoA_acyltransferase"/>
</dbReference>
<dbReference type="Gene3D" id="3.40.630.30">
    <property type="match status" value="1"/>
</dbReference>
<feature type="domain" description="N-acetyltransferase" evidence="1">
    <location>
        <begin position="14"/>
        <end position="171"/>
    </location>
</feature>
<evidence type="ECO:0000313" key="2">
    <source>
        <dbReference type="EMBL" id="SEI44078.1"/>
    </source>
</evidence>
<name>A0A1H6QK20_9BACT</name>
<evidence type="ECO:0000259" key="1">
    <source>
        <dbReference type="PROSITE" id="PS51186"/>
    </source>
</evidence>
<keyword evidence="3" id="KW-1185">Reference proteome</keyword>
<keyword evidence="2" id="KW-0808">Transferase</keyword>
<dbReference type="InterPro" id="IPR051531">
    <property type="entry name" value="N-acetyltransferase"/>
</dbReference>
<dbReference type="OrthoDB" id="9788916at2"/>
<dbReference type="EMBL" id="FNXY01000001">
    <property type="protein sequence ID" value="SEI44078.1"/>
    <property type="molecule type" value="Genomic_DNA"/>
</dbReference>
<sequence>MKNCQKYVFQSLRLGFREWAEEDIQEMFLISSDTEVMKFFPEPQTIEQTKDLVRRMQQQFAKNCFCYFAVEVLETEEFIGFIGLAEINFEASFTPAVDIGWRLAKSAWNKGYATEGANRCVRYGFDVMKLKSIKSIAPEINTKSINVMKKIGMKQKETFKHPFLADCKRLENCVLYEIENNS</sequence>
<dbReference type="Proteomes" id="UP000199532">
    <property type="component" value="Unassembled WGS sequence"/>
</dbReference>
<dbReference type="GO" id="GO:0016747">
    <property type="term" value="F:acyltransferase activity, transferring groups other than amino-acyl groups"/>
    <property type="evidence" value="ECO:0007669"/>
    <property type="project" value="InterPro"/>
</dbReference>
<gene>
    <name evidence="2" type="ORF">SAMN04487995_0755</name>
</gene>
<dbReference type="SUPFAM" id="SSF55729">
    <property type="entry name" value="Acyl-CoA N-acyltransferases (Nat)"/>
    <property type="match status" value="1"/>
</dbReference>
<evidence type="ECO:0000313" key="3">
    <source>
        <dbReference type="Proteomes" id="UP000199532"/>
    </source>
</evidence>